<dbReference type="AlphaFoldDB" id="A0A8J3QSK2"/>
<dbReference type="PANTHER" id="PTHR43133:SF25">
    <property type="entry name" value="RNA POLYMERASE SIGMA FACTOR RFAY-RELATED"/>
    <property type="match status" value="1"/>
</dbReference>
<dbReference type="PANTHER" id="PTHR43133">
    <property type="entry name" value="RNA POLYMERASE ECF-TYPE SIGMA FACTO"/>
    <property type="match status" value="1"/>
</dbReference>
<evidence type="ECO:0000256" key="5">
    <source>
        <dbReference type="SAM" id="MobiDB-lite"/>
    </source>
</evidence>
<dbReference type="EMBL" id="BONZ01000030">
    <property type="protein sequence ID" value="GIH14975.1"/>
    <property type="molecule type" value="Genomic_DNA"/>
</dbReference>
<dbReference type="GO" id="GO:0003677">
    <property type="term" value="F:DNA binding"/>
    <property type="evidence" value="ECO:0007669"/>
    <property type="project" value="InterPro"/>
</dbReference>
<dbReference type="GO" id="GO:0016987">
    <property type="term" value="F:sigma factor activity"/>
    <property type="evidence" value="ECO:0007669"/>
    <property type="project" value="UniProtKB-KW"/>
</dbReference>
<dbReference type="Pfam" id="PF08281">
    <property type="entry name" value="Sigma70_r4_2"/>
    <property type="match status" value="1"/>
</dbReference>
<feature type="domain" description="RNA polymerase sigma factor 70 region 4 type 2" evidence="7">
    <location>
        <begin position="129"/>
        <end position="180"/>
    </location>
</feature>
<organism evidence="8 9">
    <name type="scientific">Rugosimonospora africana</name>
    <dbReference type="NCBI Taxonomy" id="556532"/>
    <lineage>
        <taxon>Bacteria</taxon>
        <taxon>Bacillati</taxon>
        <taxon>Actinomycetota</taxon>
        <taxon>Actinomycetes</taxon>
        <taxon>Micromonosporales</taxon>
        <taxon>Micromonosporaceae</taxon>
        <taxon>Rugosimonospora</taxon>
    </lineage>
</organism>
<gene>
    <name evidence="8" type="primary">rpoE_19</name>
    <name evidence="8" type="ORF">Raf01_31470</name>
</gene>
<evidence type="ECO:0000313" key="8">
    <source>
        <dbReference type="EMBL" id="GIH14975.1"/>
    </source>
</evidence>
<evidence type="ECO:0000256" key="4">
    <source>
        <dbReference type="ARBA" id="ARBA00023163"/>
    </source>
</evidence>
<keyword evidence="4" id="KW-0804">Transcription</keyword>
<dbReference type="InterPro" id="IPR013324">
    <property type="entry name" value="RNA_pol_sigma_r3/r4-like"/>
</dbReference>
<dbReference type="InterPro" id="IPR039425">
    <property type="entry name" value="RNA_pol_sigma-70-like"/>
</dbReference>
<accession>A0A8J3QSK2</accession>
<protein>
    <submittedName>
        <fullName evidence="8">DNA-directed RNA polymerase sigma-70 factor</fullName>
    </submittedName>
</protein>
<evidence type="ECO:0000259" key="7">
    <source>
        <dbReference type="Pfam" id="PF08281"/>
    </source>
</evidence>
<dbReference type="InterPro" id="IPR014284">
    <property type="entry name" value="RNA_pol_sigma-70_dom"/>
</dbReference>
<dbReference type="InterPro" id="IPR036388">
    <property type="entry name" value="WH-like_DNA-bd_sf"/>
</dbReference>
<dbReference type="Gene3D" id="1.10.1740.10">
    <property type="match status" value="1"/>
</dbReference>
<evidence type="ECO:0000259" key="6">
    <source>
        <dbReference type="Pfam" id="PF04542"/>
    </source>
</evidence>
<feature type="domain" description="RNA polymerase sigma-70 region 2" evidence="6">
    <location>
        <begin position="31"/>
        <end position="95"/>
    </location>
</feature>
<evidence type="ECO:0000313" key="9">
    <source>
        <dbReference type="Proteomes" id="UP000642748"/>
    </source>
</evidence>
<comment type="similarity">
    <text evidence="1">Belongs to the sigma-70 factor family. ECF subfamily.</text>
</comment>
<sequence length="201" mass="22129">MTPHCATGSELDDAAVIAASIGEPERFAAIFDRHAPHIHRYLARRLGDDAADDALGETFLAAFRRRHRYDTSRRDARPWLYGIATNLVGQWHRSAFREHRLRMAMPAAPVDDGHADRVVAGVVAQATRRALAGALARLAPGDRDVLLLIAWEELSYEQVATALSIPVGTVRSRLHRARRQVRSALGDSDPTMAGEETVHDG</sequence>
<dbReference type="InterPro" id="IPR013325">
    <property type="entry name" value="RNA_pol_sigma_r2"/>
</dbReference>
<dbReference type="SUPFAM" id="SSF88659">
    <property type="entry name" value="Sigma3 and sigma4 domains of RNA polymerase sigma factors"/>
    <property type="match status" value="1"/>
</dbReference>
<keyword evidence="9" id="KW-1185">Reference proteome</keyword>
<dbReference type="InterPro" id="IPR007627">
    <property type="entry name" value="RNA_pol_sigma70_r2"/>
</dbReference>
<keyword evidence="2" id="KW-0805">Transcription regulation</keyword>
<dbReference type="Proteomes" id="UP000642748">
    <property type="component" value="Unassembled WGS sequence"/>
</dbReference>
<dbReference type="InterPro" id="IPR013249">
    <property type="entry name" value="RNA_pol_sigma70_r4_t2"/>
</dbReference>
<comment type="caution">
    <text evidence="8">The sequence shown here is derived from an EMBL/GenBank/DDBJ whole genome shotgun (WGS) entry which is preliminary data.</text>
</comment>
<dbReference type="RefSeq" id="WP_203918618.1">
    <property type="nucleotide sequence ID" value="NZ_BONZ01000030.1"/>
</dbReference>
<name>A0A8J3QSK2_9ACTN</name>
<feature type="region of interest" description="Disordered" evidence="5">
    <location>
        <begin position="181"/>
        <end position="201"/>
    </location>
</feature>
<dbReference type="CDD" id="cd06171">
    <property type="entry name" value="Sigma70_r4"/>
    <property type="match status" value="1"/>
</dbReference>
<dbReference type="GO" id="GO:0006352">
    <property type="term" value="P:DNA-templated transcription initiation"/>
    <property type="evidence" value="ECO:0007669"/>
    <property type="project" value="InterPro"/>
</dbReference>
<dbReference type="NCBIfam" id="TIGR02937">
    <property type="entry name" value="sigma70-ECF"/>
    <property type="match status" value="1"/>
</dbReference>
<dbReference type="SUPFAM" id="SSF88946">
    <property type="entry name" value="Sigma2 domain of RNA polymerase sigma factors"/>
    <property type="match status" value="1"/>
</dbReference>
<dbReference type="Pfam" id="PF04542">
    <property type="entry name" value="Sigma70_r2"/>
    <property type="match status" value="1"/>
</dbReference>
<keyword evidence="3" id="KW-0731">Sigma factor</keyword>
<reference evidence="8" key="1">
    <citation type="submission" date="2021-01" db="EMBL/GenBank/DDBJ databases">
        <title>Whole genome shotgun sequence of Rugosimonospora africana NBRC 104875.</title>
        <authorList>
            <person name="Komaki H."/>
            <person name="Tamura T."/>
        </authorList>
    </citation>
    <scope>NUCLEOTIDE SEQUENCE</scope>
    <source>
        <strain evidence="8">NBRC 104875</strain>
    </source>
</reference>
<dbReference type="Gene3D" id="1.10.10.10">
    <property type="entry name" value="Winged helix-like DNA-binding domain superfamily/Winged helix DNA-binding domain"/>
    <property type="match status" value="1"/>
</dbReference>
<keyword evidence="8" id="KW-0240">DNA-directed RNA polymerase</keyword>
<proteinExistence type="inferred from homology"/>
<evidence type="ECO:0000256" key="1">
    <source>
        <dbReference type="ARBA" id="ARBA00010641"/>
    </source>
</evidence>
<evidence type="ECO:0000256" key="2">
    <source>
        <dbReference type="ARBA" id="ARBA00023015"/>
    </source>
</evidence>
<dbReference type="GO" id="GO:0000428">
    <property type="term" value="C:DNA-directed RNA polymerase complex"/>
    <property type="evidence" value="ECO:0007669"/>
    <property type="project" value="UniProtKB-KW"/>
</dbReference>
<evidence type="ECO:0000256" key="3">
    <source>
        <dbReference type="ARBA" id="ARBA00023082"/>
    </source>
</evidence>